<keyword evidence="12 17" id="KW-0573">Peptidoglycan synthesis</keyword>
<comment type="similarity">
    <text evidence="4 17">Belongs to the MurCDEF family.</text>
</comment>
<dbReference type="Pfam" id="PF02875">
    <property type="entry name" value="Mur_ligase_C"/>
    <property type="match status" value="1"/>
</dbReference>
<evidence type="ECO:0000256" key="4">
    <source>
        <dbReference type="ARBA" id="ARBA00010416"/>
    </source>
</evidence>
<comment type="catalytic activity">
    <reaction evidence="16 17 18">
        <text>UDP-N-acetyl-alpha-D-muramoyl-L-alanine + D-glutamate + ATP = UDP-N-acetyl-alpha-D-muramoyl-L-alanyl-D-glutamate + ADP + phosphate + H(+)</text>
        <dbReference type="Rhea" id="RHEA:16429"/>
        <dbReference type="ChEBI" id="CHEBI:15378"/>
        <dbReference type="ChEBI" id="CHEBI:29986"/>
        <dbReference type="ChEBI" id="CHEBI:30616"/>
        <dbReference type="ChEBI" id="CHEBI:43474"/>
        <dbReference type="ChEBI" id="CHEBI:83898"/>
        <dbReference type="ChEBI" id="CHEBI:83900"/>
        <dbReference type="ChEBI" id="CHEBI:456216"/>
        <dbReference type="EC" id="6.3.2.9"/>
    </reaction>
</comment>
<dbReference type="InterPro" id="IPR005762">
    <property type="entry name" value="MurD"/>
</dbReference>
<gene>
    <name evidence="17 21" type="primary">murD</name>
    <name evidence="21" type="ORF">KHX13_07555</name>
</gene>
<accession>A0A943EHA5</accession>
<evidence type="ECO:0000256" key="1">
    <source>
        <dbReference type="ARBA" id="ARBA00002734"/>
    </source>
</evidence>
<dbReference type="AlphaFoldDB" id="A0A943EHA5"/>
<evidence type="ECO:0000256" key="12">
    <source>
        <dbReference type="ARBA" id="ARBA00022984"/>
    </source>
</evidence>
<dbReference type="InterPro" id="IPR036565">
    <property type="entry name" value="Mur-like_cat_sf"/>
</dbReference>
<dbReference type="Gene3D" id="3.90.190.20">
    <property type="entry name" value="Mur ligase, C-terminal domain"/>
    <property type="match status" value="1"/>
</dbReference>
<keyword evidence="10 17" id="KW-0067">ATP-binding</keyword>
<evidence type="ECO:0000256" key="18">
    <source>
        <dbReference type="RuleBase" id="RU003664"/>
    </source>
</evidence>
<dbReference type="InterPro" id="IPR004101">
    <property type="entry name" value="Mur_ligase_C"/>
</dbReference>
<dbReference type="InterPro" id="IPR036615">
    <property type="entry name" value="Mur_ligase_C_dom_sf"/>
</dbReference>
<evidence type="ECO:0000256" key="17">
    <source>
        <dbReference type="HAMAP-Rule" id="MF_00639"/>
    </source>
</evidence>
<comment type="function">
    <text evidence="1 17 18">Cell wall formation. Catalyzes the addition of glutamate to the nucleotide precursor UDP-N-acetylmuramoyl-L-alanine (UMA).</text>
</comment>
<dbReference type="GO" id="GO:0008360">
    <property type="term" value="P:regulation of cell shape"/>
    <property type="evidence" value="ECO:0007669"/>
    <property type="project" value="UniProtKB-KW"/>
</dbReference>
<dbReference type="GO" id="GO:0071555">
    <property type="term" value="P:cell wall organization"/>
    <property type="evidence" value="ECO:0007669"/>
    <property type="project" value="UniProtKB-KW"/>
</dbReference>
<evidence type="ECO:0000256" key="2">
    <source>
        <dbReference type="ARBA" id="ARBA00004496"/>
    </source>
</evidence>
<evidence type="ECO:0000313" key="22">
    <source>
        <dbReference type="Proteomes" id="UP000754226"/>
    </source>
</evidence>
<keyword evidence="9 17" id="KW-0547">Nucleotide-binding</keyword>
<evidence type="ECO:0000259" key="20">
    <source>
        <dbReference type="Pfam" id="PF08245"/>
    </source>
</evidence>
<evidence type="ECO:0000256" key="16">
    <source>
        <dbReference type="ARBA" id="ARBA00047632"/>
    </source>
</evidence>
<proteinExistence type="inferred from homology"/>
<keyword evidence="8 17" id="KW-0436">Ligase</keyword>
<reference evidence="21" key="1">
    <citation type="submission" date="2021-02" db="EMBL/GenBank/DDBJ databases">
        <title>Infant gut strain persistence is associated with maternal origin, phylogeny, and functional potential including surface adhesion and iron acquisition.</title>
        <authorList>
            <person name="Lou Y.C."/>
        </authorList>
    </citation>
    <scope>NUCLEOTIDE SEQUENCE</scope>
    <source>
        <strain evidence="21">L3_106_000M1_dasL3_106_000M1_concoct_15</strain>
    </source>
</reference>
<dbReference type="InterPro" id="IPR013221">
    <property type="entry name" value="Mur_ligase_cen"/>
</dbReference>
<evidence type="ECO:0000256" key="7">
    <source>
        <dbReference type="ARBA" id="ARBA00022490"/>
    </source>
</evidence>
<dbReference type="GO" id="GO:0009252">
    <property type="term" value="P:peptidoglycan biosynthetic process"/>
    <property type="evidence" value="ECO:0007669"/>
    <property type="project" value="UniProtKB-UniRule"/>
</dbReference>
<keyword evidence="17 18" id="KW-0132">Cell division</keyword>
<evidence type="ECO:0000256" key="15">
    <source>
        <dbReference type="ARBA" id="ARBA00032324"/>
    </source>
</evidence>
<sequence>MAQHDFVFVYGAGISGQGVSQVLLDQGEKVILYNDDQKELDQAFREDMKKRGGEIVFSEDPRPYLKKSKLFIISPGIPFTTEVVKIAREEKVEIIGEAEYASRLYKGHWVGITGTNGKTTTTTLVSRMLETLPVPTTVAGNIGYALSKELEHMGPESYVAAELSSFQLEGMTTFHPQIACIVNITPDHFERHGNMENYINAKAQIFAHQTAEDILVLNYDNEPDRKLASRAASRVFFFSTEEKLEQGAWIEEGNFVFAVDGTKHVVCKVSDLKIFGAHNEQNVLAAILCCHFAGVTVENMAKVLKAFEGVEHRLEYVTAIKGVPYYNDSKATNTDSAVKALEAFKNGHVILLAGGHDKMTDLTEFMQVTAKKTDALILLGEARHRFLEAAKKNGVKNIVMCDGSFEDAVRLAYGMAKPPQVVLLSPACSSYDMFANFPERGRVFKSIVHTLKKEAGEEA</sequence>
<comment type="pathway">
    <text evidence="3 17 18">Cell wall biogenesis; peptidoglycan biosynthesis.</text>
</comment>
<dbReference type="Gene3D" id="3.40.50.720">
    <property type="entry name" value="NAD(P)-binding Rossmann-like Domain"/>
    <property type="match status" value="1"/>
</dbReference>
<keyword evidence="17 18" id="KW-0131">Cell cycle</keyword>
<dbReference type="EC" id="6.3.2.9" evidence="5 17"/>
<dbReference type="Pfam" id="PF08245">
    <property type="entry name" value="Mur_ligase_M"/>
    <property type="match status" value="1"/>
</dbReference>
<dbReference type="PANTHER" id="PTHR43692:SF1">
    <property type="entry name" value="UDP-N-ACETYLMURAMOYLALANINE--D-GLUTAMATE LIGASE"/>
    <property type="match status" value="1"/>
</dbReference>
<feature type="binding site" evidence="17">
    <location>
        <begin position="114"/>
        <end position="120"/>
    </location>
    <ligand>
        <name>ATP</name>
        <dbReference type="ChEBI" id="CHEBI:30616"/>
    </ligand>
</feature>
<dbReference type="NCBIfam" id="TIGR01087">
    <property type="entry name" value="murD"/>
    <property type="match status" value="1"/>
</dbReference>
<dbReference type="GO" id="GO:0005524">
    <property type="term" value="F:ATP binding"/>
    <property type="evidence" value="ECO:0007669"/>
    <property type="project" value="UniProtKB-UniRule"/>
</dbReference>
<dbReference type="EMBL" id="JAGZCZ010000008">
    <property type="protein sequence ID" value="MBS5520164.1"/>
    <property type="molecule type" value="Genomic_DNA"/>
</dbReference>
<evidence type="ECO:0000256" key="11">
    <source>
        <dbReference type="ARBA" id="ARBA00022960"/>
    </source>
</evidence>
<keyword evidence="13 17" id="KW-0961">Cell wall biogenesis/degradation</keyword>
<dbReference type="GO" id="GO:0051301">
    <property type="term" value="P:cell division"/>
    <property type="evidence" value="ECO:0007669"/>
    <property type="project" value="UniProtKB-KW"/>
</dbReference>
<evidence type="ECO:0000256" key="13">
    <source>
        <dbReference type="ARBA" id="ARBA00023316"/>
    </source>
</evidence>
<dbReference type="PANTHER" id="PTHR43692">
    <property type="entry name" value="UDP-N-ACETYLMURAMOYLALANINE--D-GLUTAMATE LIGASE"/>
    <property type="match status" value="1"/>
</dbReference>
<organism evidence="21 22">
    <name type="scientific">Acidaminococcus intestini</name>
    <dbReference type="NCBI Taxonomy" id="187327"/>
    <lineage>
        <taxon>Bacteria</taxon>
        <taxon>Bacillati</taxon>
        <taxon>Bacillota</taxon>
        <taxon>Negativicutes</taxon>
        <taxon>Acidaminococcales</taxon>
        <taxon>Acidaminococcaceae</taxon>
        <taxon>Acidaminococcus</taxon>
    </lineage>
</organism>
<evidence type="ECO:0000256" key="5">
    <source>
        <dbReference type="ARBA" id="ARBA00012212"/>
    </source>
</evidence>
<dbReference type="SUPFAM" id="SSF51984">
    <property type="entry name" value="MurCD N-terminal domain"/>
    <property type="match status" value="1"/>
</dbReference>
<feature type="domain" description="Mur ligase C-terminal" evidence="19">
    <location>
        <begin position="312"/>
        <end position="428"/>
    </location>
</feature>
<dbReference type="Proteomes" id="UP000754226">
    <property type="component" value="Unassembled WGS sequence"/>
</dbReference>
<keyword evidence="7 17" id="KW-0963">Cytoplasm</keyword>
<evidence type="ECO:0000313" key="21">
    <source>
        <dbReference type="EMBL" id="MBS5520164.1"/>
    </source>
</evidence>
<dbReference type="SUPFAM" id="SSF53623">
    <property type="entry name" value="MurD-like peptide ligases, catalytic domain"/>
    <property type="match status" value="1"/>
</dbReference>
<comment type="subcellular location">
    <subcellularLocation>
        <location evidence="2 17 18">Cytoplasm</location>
    </subcellularLocation>
</comment>
<comment type="caution">
    <text evidence="21">The sequence shown here is derived from an EMBL/GenBank/DDBJ whole genome shotgun (WGS) entry which is preliminary data.</text>
</comment>
<dbReference type="GO" id="GO:0005737">
    <property type="term" value="C:cytoplasm"/>
    <property type="evidence" value="ECO:0007669"/>
    <property type="project" value="UniProtKB-SubCell"/>
</dbReference>
<feature type="domain" description="Mur ligase central" evidence="20">
    <location>
        <begin position="112"/>
        <end position="289"/>
    </location>
</feature>
<name>A0A943EHA5_9FIRM</name>
<evidence type="ECO:0000256" key="10">
    <source>
        <dbReference type="ARBA" id="ARBA00022840"/>
    </source>
</evidence>
<evidence type="ECO:0000256" key="6">
    <source>
        <dbReference type="ARBA" id="ARBA00015655"/>
    </source>
</evidence>
<keyword evidence="11 17" id="KW-0133">Cell shape</keyword>
<dbReference type="GO" id="GO:0008764">
    <property type="term" value="F:UDP-N-acetylmuramoylalanine-D-glutamate ligase activity"/>
    <property type="evidence" value="ECO:0007669"/>
    <property type="project" value="UniProtKB-UniRule"/>
</dbReference>
<evidence type="ECO:0000259" key="19">
    <source>
        <dbReference type="Pfam" id="PF02875"/>
    </source>
</evidence>
<protein>
    <recommendedName>
        <fullName evidence="6 17">UDP-N-acetylmuramoylalanine--D-glutamate ligase</fullName>
        <ecNumber evidence="5 17">6.3.2.9</ecNumber>
    </recommendedName>
    <alternativeName>
        <fullName evidence="15 17">D-glutamic acid-adding enzyme</fullName>
    </alternativeName>
    <alternativeName>
        <fullName evidence="14 17">UDP-N-acetylmuramoyl-L-alanyl-D-glutamate synthetase</fullName>
    </alternativeName>
</protein>
<evidence type="ECO:0000256" key="3">
    <source>
        <dbReference type="ARBA" id="ARBA00004752"/>
    </source>
</evidence>
<evidence type="ECO:0000256" key="14">
    <source>
        <dbReference type="ARBA" id="ARBA00030398"/>
    </source>
</evidence>
<dbReference type="Gene3D" id="3.40.1190.10">
    <property type="entry name" value="Mur-like, catalytic domain"/>
    <property type="match status" value="1"/>
</dbReference>
<dbReference type="SUPFAM" id="SSF53244">
    <property type="entry name" value="MurD-like peptide ligases, peptide-binding domain"/>
    <property type="match status" value="1"/>
</dbReference>
<evidence type="ECO:0000256" key="9">
    <source>
        <dbReference type="ARBA" id="ARBA00022741"/>
    </source>
</evidence>
<dbReference type="HAMAP" id="MF_00639">
    <property type="entry name" value="MurD"/>
    <property type="match status" value="1"/>
</dbReference>
<evidence type="ECO:0000256" key="8">
    <source>
        <dbReference type="ARBA" id="ARBA00022598"/>
    </source>
</evidence>